<dbReference type="RefSeq" id="XP_008207058.1">
    <property type="nucleotide sequence ID" value="XM_008208836.3"/>
</dbReference>
<dbReference type="SUPFAM" id="SSF53850">
    <property type="entry name" value="Periplasmic binding protein-like II"/>
    <property type="match status" value="1"/>
</dbReference>
<keyword evidence="1" id="KW-0472">Membrane</keyword>
<dbReference type="GeneID" id="103316206"/>
<sequence length="200" mass="23478">MQNTINEFIKDGTYRIAVMKDTSFVDIFKHGNSSLMKKLQSFMLTNEELPQYVATTVEMVCSGGKIVLFMDEYSVRSNISNPSCELEAFDRGQLINMGFTFVKHSPYVGFFNYYFQRLRSYGVLQVLRKRYERGINDFETSYEIMPLVGTLAIFFILIVGILLSILIMAFENIYFYVNLRRHEFAKSRTNYWKSLIRPEF</sequence>
<dbReference type="Gene3D" id="3.40.190.10">
    <property type="entry name" value="Periplasmic binding protein-like II"/>
    <property type="match status" value="2"/>
</dbReference>
<dbReference type="SMR" id="A0A7M7H407"/>
<keyword evidence="3" id="KW-1185">Reference proteome</keyword>
<organism evidence="2 3">
    <name type="scientific">Nasonia vitripennis</name>
    <name type="common">Parasitic wasp</name>
    <dbReference type="NCBI Taxonomy" id="7425"/>
    <lineage>
        <taxon>Eukaryota</taxon>
        <taxon>Metazoa</taxon>
        <taxon>Ecdysozoa</taxon>
        <taxon>Arthropoda</taxon>
        <taxon>Hexapoda</taxon>
        <taxon>Insecta</taxon>
        <taxon>Pterygota</taxon>
        <taxon>Neoptera</taxon>
        <taxon>Endopterygota</taxon>
        <taxon>Hymenoptera</taxon>
        <taxon>Apocrita</taxon>
        <taxon>Proctotrupomorpha</taxon>
        <taxon>Chalcidoidea</taxon>
        <taxon>Pteromalidae</taxon>
        <taxon>Pteromalinae</taxon>
        <taxon>Nasonia</taxon>
    </lineage>
</organism>
<dbReference type="OrthoDB" id="8195021at2759"/>
<feature type="transmembrane region" description="Helical" evidence="1">
    <location>
        <begin position="151"/>
        <end position="177"/>
    </location>
</feature>
<reference evidence="2" key="1">
    <citation type="submission" date="2021-01" db="UniProtKB">
        <authorList>
            <consortium name="EnsemblMetazoa"/>
        </authorList>
    </citation>
    <scope>IDENTIFICATION</scope>
</reference>
<evidence type="ECO:0000313" key="3">
    <source>
        <dbReference type="Proteomes" id="UP000002358"/>
    </source>
</evidence>
<protein>
    <submittedName>
        <fullName evidence="2">Uncharacterized protein</fullName>
    </submittedName>
</protein>
<dbReference type="EnsemblMetazoa" id="XM_008208836">
    <property type="protein sequence ID" value="XP_008207058"/>
    <property type="gene ID" value="LOC103316206"/>
</dbReference>
<dbReference type="KEGG" id="nvi:103316206"/>
<evidence type="ECO:0000256" key="1">
    <source>
        <dbReference type="SAM" id="Phobius"/>
    </source>
</evidence>
<dbReference type="Proteomes" id="UP000002358">
    <property type="component" value="Chromosome 5"/>
</dbReference>
<evidence type="ECO:0000313" key="2">
    <source>
        <dbReference type="EnsemblMetazoa" id="XP_008207058"/>
    </source>
</evidence>
<accession>A0A7M7H407</accession>
<name>A0A7M7H407_NASVI</name>
<dbReference type="AlphaFoldDB" id="A0A7M7H407"/>
<keyword evidence="1" id="KW-1133">Transmembrane helix</keyword>
<proteinExistence type="predicted"/>
<keyword evidence="1" id="KW-0812">Transmembrane</keyword>
<dbReference type="InParanoid" id="A0A7M7H407"/>